<proteinExistence type="predicted"/>
<dbReference type="AlphaFoldDB" id="A0A1J5PS67"/>
<comment type="caution">
    <text evidence="2">The sequence shown here is derived from an EMBL/GenBank/DDBJ whole genome shotgun (WGS) entry which is preliminary data.</text>
</comment>
<name>A0A1J5PS67_9ZZZZ</name>
<feature type="compositionally biased region" description="Polar residues" evidence="1">
    <location>
        <begin position="134"/>
        <end position="146"/>
    </location>
</feature>
<gene>
    <name evidence="2" type="ORF">GALL_447090</name>
</gene>
<evidence type="ECO:0000313" key="2">
    <source>
        <dbReference type="EMBL" id="OIQ73648.1"/>
    </source>
</evidence>
<evidence type="ECO:0000256" key="1">
    <source>
        <dbReference type="SAM" id="MobiDB-lite"/>
    </source>
</evidence>
<dbReference type="EMBL" id="MLJW01002792">
    <property type="protein sequence ID" value="OIQ73648.1"/>
    <property type="molecule type" value="Genomic_DNA"/>
</dbReference>
<feature type="region of interest" description="Disordered" evidence="1">
    <location>
        <begin position="30"/>
        <end position="146"/>
    </location>
</feature>
<organism evidence="2">
    <name type="scientific">mine drainage metagenome</name>
    <dbReference type="NCBI Taxonomy" id="410659"/>
    <lineage>
        <taxon>unclassified sequences</taxon>
        <taxon>metagenomes</taxon>
        <taxon>ecological metagenomes</taxon>
    </lineage>
</organism>
<reference evidence="2" key="1">
    <citation type="submission" date="2016-10" db="EMBL/GenBank/DDBJ databases">
        <title>Sequence of Gallionella enrichment culture.</title>
        <authorList>
            <person name="Poehlein A."/>
            <person name="Muehling M."/>
            <person name="Daniel R."/>
        </authorList>
    </citation>
    <scope>NUCLEOTIDE SEQUENCE</scope>
</reference>
<accession>A0A1J5PS67</accession>
<protein>
    <submittedName>
        <fullName evidence="2">Uncharacterized protein</fullName>
    </submittedName>
</protein>
<sequence length="146" mass="15798">MGRRRRHILGIAAARQQGANLIAQLPPADPRPHRGHHARPLQPGQVRRARRRRIGPRALQGIGPVHPGIGHANHDLAQPRHGHRPLAQRQNLRPARLGNLDSPHHSASPDGFTRPGNPSTLPGARTLPNAHNGAANTFDSTGLSRT</sequence>